<feature type="compositionally biased region" description="Basic and acidic residues" evidence="1">
    <location>
        <begin position="9"/>
        <end position="18"/>
    </location>
</feature>
<dbReference type="KEGG" id="ccp:CHC_T00005890001"/>
<proteinExistence type="predicted"/>
<dbReference type="EMBL" id="HG001865">
    <property type="protein sequence ID" value="CDF37733.1"/>
    <property type="molecule type" value="Genomic_DNA"/>
</dbReference>
<protein>
    <submittedName>
        <fullName evidence="2">Uncharacterized protein</fullName>
    </submittedName>
</protein>
<gene>
    <name evidence="2" type="ORF">CHC_T00005890001</name>
</gene>
<evidence type="ECO:0000313" key="3">
    <source>
        <dbReference type="Proteomes" id="UP000012073"/>
    </source>
</evidence>
<dbReference type="RefSeq" id="XP_005717604.1">
    <property type="nucleotide sequence ID" value="XM_005717547.1"/>
</dbReference>
<sequence>MTNTWRGVRQTDDSDVSSKHNPRAKAQSKSAIPRR</sequence>
<accession>R7QIZ1</accession>
<reference evidence="3" key="1">
    <citation type="journal article" date="2013" name="Proc. Natl. Acad. Sci. U.S.A.">
        <title>Genome structure and metabolic features in the red seaweed Chondrus crispus shed light on evolution of the Archaeplastida.</title>
        <authorList>
            <person name="Collen J."/>
            <person name="Porcel B."/>
            <person name="Carre W."/>
            <person name="Ball S.G."/>
            <person name="Chaparro C."/>
            <person name="Tonon T."/>
            <person name="Barbeyron T."/>
            <person name="Michel G."/>
            <person name="Noel B."/>
            <person name="Valentin K."/>
            <person name="Elias M."/>
            <person name="Artiguenave F."/>
            <person name="Arun A."/>
            <person name="Aury J.M."/>
            <person name="Barbosa-Neto J.F."/>
            <person name="Bothwell J.H."/>
            <person name="Bouget F.Y."/>
            <person name="Brillet L."/>
            <person name="Cabello-Hurtado F."/>
            <person name="Capella-Gutierrez S."/>
            <person name="Charrier B."/>
            <person name="Cladiere L."/>
            <person name="Cock J.M."/>
            <person name="Coelho S.M."/>
            <person name="Colleoni C."/>
            <person name="Czjzek M."/>
            <person name="Da Silva C."/>
            <person name="Delage L."/>
            <person name="Denoeud F."/>
            <person name="Deschamps P."/>
            <person name="Dittami S.M."/>
            <person name="Gabaldon T."/>
            <person name="Gachon C.M."/>
            <person name="Groisillier A."/>
            <person name="Herve C."/>
            <person name="Jabbari K."/>
            <person name="Katinka M."/>
            <person name="Kloareg B."/>
            <person name="Kowalczyk N."/>
            <person name="Labadie K."/>
            <person name="Leblanc C."/>
            <person name="Lopez P.J."/>
            <person name="McLachlan D.H."/>
            <person name="Meslet-Cladiere L."/>
            <person name="Moustafa A."/>
            <person name="Nehr Z."/>
            <person name="Nyvall Collen P."/>
            <person name="Panaud O."/>
            <person name="Partensky F."/>
            <person name="Poulain J."/>
            <person name="Rensing S.A."/>
            <person name="Rousvoal S."/>
            <person name="Samson G."/>
            <person name="Symeonidi A."/>
            <person name="Weissenbach J."/>
            <person name="Zambounis A."/>
            <person name="Wincker P."/>
            <person name="Boyen C."/>
        </authorList>
    </citation>
    <scope>NUCLEOTIDE SEQUENCE [LARGE SCALE GENOMIC DNA]</scope>
    <source>
        <strain evidence="3">cv. Stackhouse</strain>
    </source>
</reference>
<evidence type="ECO:0000313" key="2">
    <source>
        <dbReference type="EMBL" id="CDF37733.1"/>
    </source>
</evidence>
<dbReference type="Proteomes" id="UP000012073">
    <property type="component" value="Unassembled WGS sequence"/>
</dbReference>
<organism evidence="2 3">
    <name type="scientific">Chondrus crispus</name>
    <name type="common">Carrageen Irish moss</name>
    <name type="synonym">Polymorpha crispa</name>
    <dbReference type="NCBI Taxonomy" id="2769"/>
    <lineage>
        <taxon>Eukaryota</taxon>
        <taxon>Rhodophyta</taxon>
        <taxon>Florideophyceae</taxon>
        <taxon>Rhodymeniophycidae</taxon>
        <taxon>Gigartinales</taxon>
        <taxon>Gigartinaceae</taxon>
        <taxon>Chondrus</taxon>
    </lineage>
</organism>
<name>R7QIZ1_CHOCR</name>
<dbReference type="Gramene" id="CDF37733">
    <property type="protein sequence ID" value="CDF37733"/>
    <property type="gene ID" value="CHC_T00005890001"/>
</dbReference>
<evidence type="ECO:0000256" key="1">
    <source>
        <dbReference type="SAM" id="MobiDB-lite"/>
    </source>
</evidence>
<keyword evidence="3" id="KW-1185">Reference proteome</keyword>
<dbReference type="GeneID" id="17325321"/>
<feature type="region of interest" description="Disordered" evidence="1">
    <location>
        <begin position="1"/>
        <end position="35"/>
    </location>
</feature>
<dbReference type="AlphaFoldDB" id="R7QIZ1"/>